<sequence length="986" mass="107113">MSSRIPAPDGTVDDLHYSIVKNSDDGKLSHSTHYIAYRDAIILPAASGAYEGPQHILPILITDGDGAAPCTTIYGENLYFKAGATYNFKSKILKIVAKSINVFGEGVVTFDLHGDDGETSTEDIKPAASGRDGTEDTPSENGSDGTKGHDGGNGVAGGSFSLLASSVIGAFIVNLKGGNGSAGRKGGTGGNGGHGCKTNRSYINTNNTNYTLEELQARYRGSKGGRGGTGGNGGNGAVGGNFIAILPNHCRTLLNVSQDDGSAGAAGEEGDAGKGGGAGECVIGRNGLKSSWRRRMYANAGDNGDAGSRGSAGNAPDSSQKQTILTDFVAQVHFPTAFPPDFLQLICDRLRFEYHILSAVMDLNTPSTDPDARLVKFGETLAWLLLACPAIPAPPVDPNVNVEGGILSDLRSNVRQSILNLKYCINLRTDIWGRRLDSVDSLFFPFYGIKEKLHSARHVEEEYLASKKLNGEINKDRYEKANTFASLVQNEKTLKDKITEAGLRCQELVEKITRAKTVVEDKTRDIATQLRKAEKKIEGHVEWNGWGALLALGTVVVAPEAGIVAGAITVLEGADLDFNGITTGGGDKVQKSYVLRKMTHVQGGVAEIRDKMKDLFKGMGEGSGEGLEMITVEKDKFTELCDEYLEAIGADGPLRMLFQDLQTQSDVLNNIILSYNTEVVQLHKLTSDRAQAKLQQQVLQIVPSQEDEDYRRLHLLRYFYSSTYTKHKMALVKEIASAAAGVRALTFINPDYLASWMDFGCFGAVTVDCLIEAWEVLRTAVEDYQRVESMNKTQEVPFTARIDTVYPFVVDNLKKNRSFIVDLLPKAAASAHWISSIWRDVRLQGLQVFLEGAKHKHPSDHAQISLRVRSLNAFVVHDTMGRKYVVNCPEVILPFAYLAKDRTAACKPVNPNSAQFQLDDPKNTEPMRRCLISPYTTWIVEVDGDVDLSEVDGVTMVFTTQARSTQGKVDSFNLALARMMAAPSKE</sequence>
<evidence type="ECO:0000313" key="3">
    <source>
        <dbReference type="Proteomes" id="UP000186601"/>
    </source>
</evidence>
<dbReference type="EMBL" id="MLYV02000224">
    <property type="protein sequence ID" value="PSS31001.1"/>
    <property type="molecule type" value="Genomic_DNA"/>
</dbReference>
<feature type="region of interest" description="Disordered" evidence="1">
    <location>
        <begin position="299"/>
        <end position="319"/>
    </location>
</feature>
<feature type="region of interest" description="Disordered" evidence="1">
    <location>
        <begin position="114"/>
        <end position="151"/>
    </location>
</feature>
<evidence type="ECO:0000313" key="2">
    <source>
        <dbReference type="EMBL" id="PSS31001.1"/>
    </source>
</evidence>
<name>A0A2R6RLU2_9APHY</name>
<gene>
    <name evidence="2" type="ORF">PHLCEN_2v2447</name>
</gene>
<reference evidence="2 3" key="1">
    <citation type="submission" date="2018-02" db="EMBL/GenBank/DDBJ databases">
        <title>Genome sequence of the basidiomycete white-rot fungus Phlebia centrifuga.</title>
        <authorList>
            <person name="Granchi Z."/>
            <person name="Peng M."/>
            <person name="de Vries R.P."/>
            <person name="Hilden K."/>
            <person name="Makela M.R."/>
            <person name="Grigoriev I."/>
            <person name="Riley R."/>
        </authorList>
    </citation>
    <scope>NUCLEOTIDE SEQUENCE [LARGE SCALE GENOMIC DNA]</scope>
    <source>
        <strain evidence="2 3">FBCC195</strain>
    </source>
</reference>
<keyword evidence="3" id="KW-1185">Reference proteome</keyword>
<accession>A0A2R6RLU2</accession>
<comment type="caution">
    <text evidence="2">The sequence shown here is derived from an EMBL/GenBank/DDBJ whole genome shotgun (WGS) entry which is preliminary data.</text>
</comment>
<dbReference type="STRING" id="98765.A0A2R6RLU2"/>
<dbReference type="AlphaFoldDB" id="A0A2R6RLU2"/>
<proteinExistence type="predicted"/>
<dbReference type="Proteomes" id="UP000186601">
    <property type="component" value="Unassembled WGS sequence"/>
</dbReference>
<evidence type="ECO:0000256" key="1">
    <source>
        <dbReference type="SAM" id="MobiDB-lite"/>
    </source>
</evidence>
<organism evidence="2 3">
    <name type="scientific">Hermanssonia centrifuga</name>
    <dbReference type="NCBI Taxonomy" id="98765"/>
    <lineage>
        <taxon>Eukaryota</taxon>
        <taxon>Fungi</taxon>
        <taxon>Dikarya</taxon>
        <taxon>Basidiomycota</taxon>
        <taxon>Agaricomycotina</taxon>
        <taxon>Agaricomycetes</taxon>
        <taxon>Polyporales</taxon>
        <taxon>Meruliaceae</taxon>
        <taxon>Hermanssonia</taxon>
    </lineage>
</organism>
<protein>
    <submittedName>
        <fullName evidence="2">Uncharacterized protein</fullName>
    </submittedName>
</protein>